<protein>
    <submittedName>
        <fullName evidence="2">Uncharacterized protein</fullName>
    </submittedName>
</protein>
<feature type="region of interest" description="Disordered" evidence="1">
    <location>
        <begin position="1"/>
        <end position="24"/>
    </location>
</feature>
<keyword evidence="3" id="KW-1185">Reference proteome</keyword>
<dbReference type="AlphaFoldDB" id="A0A1G6JCK2"/>
<accession>A0A1G6JCK2</accession>
<evidence type="ECO:0000313" key="3">
    <source>
        <dbReference type="Proteomes" id="UP000199501"/>
    </source>
</evidence>
<name>A0A1G6JCK2_9PSEU</name>
<dbReference type="Proteomes" id="UP000199501">
    <property type="component" value="Unassembled WGS sequence"/>
</dbReference>
<reference evidence="3" key="1">
    <citation type="submission" date="2016-10" db="EMBL/GenBank/DDBJ databases">
        <authorList>
            <person name="Varghese N."/>
            <person name="Submissions S."/>
        </authorList>
    </citation>
    <scope>NUCLEOTIDE SEQUENCE [LARGE SCALE GENOMIC DNA]</scope>
    <source>
        <strain evidence="3">IBRC-M 10403</strain>
    </source>
</reference>
<evidence type="ECO:0000256" key="1">
    <source>
        <dbReference type="SAM" id="MobiDB-lite"/>
    </source>
</evidence>
<organism evidence="2 3">
    <name type="scientific">Actinokineospora iranica</name>
    <dbReference type="NCBI Taxonomy" id="1271860"/>
    <lineage>
        <taxon>Bacteria</taxon>
        <taxon>Bacillati</taxon>
        <taxon>Actinomycetota</taxon>
        <taxon>Actinomycetes</taxon>
        <taxon>Pseudonocardiales</taxon>
        <taxon>Pseudonocardiaceae</taxon>
        <taxon>Actinokineospora</taxon>
    </lineage>
</organism>
<dbReference type="EMBL" id="FMZZ01000001">
    <property type="protein sequence ID" value="SDC16544.1"/>
    <property type="molecule type" value="Genomic_DNA"/>
</dbReference>
<proteinExistence type="predicted"/>
<dbReference type="RefSeq" id="WP_175482609.1">
    <property type="nucleotide sequence ID" value="NZ_FMZZ01000001.1"/>
</dbReference>
<sequence length="57" mass="6195">MPDPRRLDARVPPPRRALPARLSGHGVDAMRGRVNQVWAGGRPVERTAEKIGSARGV</sequence>
<evidence type="ECO:0000313" key="2">
    <source>
        <dbReference type="EMBL" id="SDC16544.1"/>
    </source>
</evidence>
<gene>
    <name evidence="2" type="ORF">SAMN05216174_101346</name>
</gene>
<dbReference type="STRING" id="1271860.SAMN05216174_101346"/>